<dbReference type="InterPro" id="IPR012961">
    <property type="entry name" value="Ski2/MTR4_C"/>
</dbReference>
<proteinExistence type="predicted"/>
<dbReference type="PROSITE" id="PS51194">
    <property type="entry name" value="HELICASE_CTER"/>
    <property type="match status" value="1"/>
</dbReference>
<dbReference type="SUPFAM" id="SSF52540">
    <property type="entry name" value="P-loop containing nucleoside triphosphate hydrolases"/>
    <property type="match status" value="1"/>
</dbReference>
<dbReference type="GO" id="GO:0005524">
    <property type="term" value="F:ATP binding"/>
    <property type="evidence" value="ECO:0007669"/>
    <property type="project" value="UniProtKB-KW"/>
</dbReference>
<dbReference type="Pfam" id="PF00271">
    <property type="entry name" value="Helicase_C"/>
    <property type="match status" value="1"/>
</dbReference>
<keyword evidence="3" id="KW-0378">Hydrolase</keyword>
<feature type="domain" description="Helicase C-terminal" evidence="9">
    <location>
        <begin position="390"/>
        <end position="554"/>
    </location>
</feature>
<dbReference type="GO" id="GO:0003724">
    <property type="term" value="F:RNA helicase activity"/>
    <property type="evidence" value="ECO:0007669"/>
    <property type="project" value="InterPro"/>
</dbReference>
<dbReference type="InterPro" id="IPR050699">
    <property type="entry name" value="RNA-DNA_Helicase"/>
</dbReference>
<accession>D7FYM5</accession>
<evidence type="ECO:0000256" key="3">
    <source>
        <dbReference type="ARBA" id="ARBA00022801"/>
    </source>
</evidence>
<evidence type="ECO:0000256" key="6">
    <source>
        <dbReference type="ARBA" id="ARBA00023242"/>
    </source>
</evidence>
<dbReference type="PROSITE" id="PS51192">
    <property type="entry name" value="HELICASE_ATP_BIND_1"/>
    <property type="match status" value="1"/>
</dbReference>
<keyword evidence="5" id="KW-0067">ATP-binding</keyword>
<dbReference type="CDD" id="cd18795">
    <property type="entry name" value="SF2_C_Ski2"/>
    <property type="match status" value="1"/>
</dbReference>
<reference evidence="10 11" key="1">
    <citation type="journal article" date="2010" name="Nature">
        <title>The Ectocarpus genome and the independent evolution of multicellularity in brown algae.</title>
        <authorList>
            <person name="Cock J.M."/>
            <person name="Sterck L."/>
            <person name="Rouze P."/>
            <person name="Scornet D."/>
            <person name="Allen A.E."/>
            <person name="Amoutzias G."/>
            <person name="Anthouard V."/>
            <person name="Artiguenave F."/>
            <person name="Aury J.M."/>
            <person name="Badger J.H."/>
            <person name="Beszteri B."/>
            <person name="Billiau K."/>
            <person name="Bonnet E."/>
            <person name="Bothwell J.H."/>
            <person name="Bowler C."/>
            <person name="Boyen C."/>
            <person name="Brownlee C."/>
            <person name="Carrano C.J."/>
            <person name="Charrier B."/>
            <person name="Cho G.Y."/>
            <person name="Coelho S.M."/>
            <person name="Collen J."/>
            <person name="Corre E."/>
            <person name="Da Silva C."/>
            <person name="Delage L."/>
            <person name="Delaroque N."/>
            <person name="Dittami S.M."/>
            <person name="Doulbeau S."/>
            <person name="Elias M."/>
            <person name="Farnham G."/>
            <person name="Gachon C.M."/>
            <person name="Gschloessl B."/>
            <person name="Heesch S."/>
            <person name="Jabbari K."/>
            <person name="Jubin C."/>
            <person name="Kawai H."/>
            <person name="Kimura K."/>
            <person name="Kloareg B."/>
            <person name="Kupper F.C."/>
            <person name="Lang D."/>
            <person name="Le Bail A."/>
            <person name="Leblanc C."/>
            <person name="Lerouge P."/>
            <person name="Lohr M."/>
            <person name="Lopez P.J."/>
            <person name="Martens C."/>
            <person name="Maumus F."/>
            <person name="Michel G."/>
            <person name="Miranda-Saavedra D."/>
            <person name="Morales J."/>
            <person name="Moreau H."/>
            <person name="Motomura T."/>
            <person name="Nagasato C."/>
            <person name="Napoli C.A."/>
            <person name="Nelson D.R."/>
            <person name="Nyvall-Collen P."/>
            <person name="Peters A.F."/>
            <person name="Pommier C."/>
            <person name="Potin P."/>
            <person name="Poulain J."/>
            <person name="Quesneville H."/>
            <person name="Read B."/>
            <person name="Rensing S.A."/>
            <person name="Ritter A."/>
            <person name="Rousvoal S."/>
            <person name="Samanta M."/>
            <person name="Samson G."/>
            <person name="Schroeder D.C."/>
            <person name="Segurens B."/>
            <person name="Strittmatter M."/>
            <person name="Tonon T."/>
            <person name="Tregear J.W."/>
            <person name="Valentin K."/>
            <person name="von Dassow P."/>
            <person name="Yamagishi T."/>
            <person name="Van de Peer Y."/>
            <person name="Wincker P."/>
        </authorList>
    </citation>
    <scope>NUCLEOTIDE SEQUENCE [LARGE SCALE GENOMIC DNA]</scope>
    <source>
        <strain evidence="11">Ec32 / CCAP1310/4</strain>
    </source>
</reference>
<evidence type="ECO:0000313" key="11">
    <source>
        <dbReference type="Proteomes" id="UP000002630"/>
    </source>
</evidence>
<dbReference type="Proteomes" id="UP000002630">
    <property type="component" value="Unassembled WGS sequence"/>
</dbReference>
<comment type="subcellular location">
    <subcellularLocation>
        <location evidence="1">Nucleus</location>
    </subcellularLocation>
</comment>
<dbReference type="InterPro" id="IPR014001">
    <property type="entry name" value="Helicase_ATP-bd"/>
</dbReference>
<dbReference type="PANTHER" id="PTHR12131">
    <property type="entry name" value="ATP-DEPENDENT RNA AND DNA HELICASE"/>
    <property type="match status" value="1"/>
</dbReference>
<evidence type="ECO:0000256" key="1">
    <source>
        <dbReference type="ARBA" id="ARBA00004123"/>
    </source>
</evidence>
<dbReference type="Gene3D" id="1.20.1500.20">
    <property type="match status" value="1"/>
</dbReference>
<evidence type="ECO:0000256" key="7">
    <source>
        <dbReference type="SAM" id="MobiDB-lite"/>
    </source>
</evidence>
<gene>
    <name evidence="10" type="ORF">Esi_0347_0025</name>
</gene>
<feature type="region of interest" description="Disordered" evidence="7">
    <location>
        <begin position="18"/>
        <end position="62"/>
    </location>
</feature>
<dbReference type="PIRSF" id="PIRSF005198">
    <property type="entry name" value="Antiviral_helicase_SKI2"/>
    <property type="match status" value="1"/>
</dbReference>
<dbReference type="PANTHER" id="PTHR12131:SF25">
    <property type="entry name" value="DEXH-BOX ATP-DEPENDENT RNA HELICASE DEXH9"/>
    <property type="match status" value="1"/>
</dbReference>
<dbReference type="InterPro" id="IPR048392">
    <property type="entry name" value="MTR4-like_stalk"/>
</dbReference>
<evidence type="ECO:0000256" key="2">
    <source>
        <dbReference type="ARBA" id="ARBA00022741"/>
    </source>
</evidence>
<dbReference type="InterPro" id="IPR016438">
    <property type="entry name" value="SKI2-like"/>
</dbReference>
<organism evidence="10 11">
    <name type="scientific">Ectocarpus siliculosus</name>
    <name type="common">Brown alga</name>
    <name type="synonym">Conferva siliculosa</name>
    <dbReference type="NCBI Taxonomy" id="2880"/>
    <lineage>
        <taxon>Eukaryota</taxon>
        <taxon>Sar</taxon>
        <taxon>Stramenopiles</taxon>
        <taxon>Ochrophyta</taxon>
        <taxon>PX clade</taxon>
        <taxon>Phaeophyceae</taxon>
        <taxon>Ectocarpales</taxon>
        <taxon>Ectocarpaceae</taxon>
        <taxon>Ectocarpus</taxon>
    </lineage>
</organism>
<feature type="compositionally biased region" description="Basic and acidic residues" evidence="7">
    <location>
        <begin position="45"/>
        <end position="54"/>
    </location>
</feature>
<keyword evidence="4" id="KW-0347">Helicase</keyword>
<feature type="compositionally biased region" description="Basic and acidic residues" evidence="7">
    <location>
        <begin position="650"/>
        <end position="664"/>
    </location>
</feature>
<dbReference type="InParanoid" id="D7FYM5"/>
<name>D7FYM5_ECTSI</name>
<keyword evidence="2" id="KW-0547">Nucleotide-binding</keyword>
<dbReference type="GO" id="GO:0006401">
    <property type="term" value="P:RNA catabolic process"/>
    <property type="evidence" value="ECO:0007669"/>
    <property type="project" value="InterPro"/>
</dbReference>
<evidence type="ECO:0000259" key="9">
    <source>
        <dbReference type="PROSITE" id="PS51194"/>
    </source>
</evidence>
<dbReference type="SMART" id="SM00490">
    <property type="entry name" value="HELICc"/>
    <property type="match status" value="1"/>
</dbReference>
<dbReference type="OrthoDB" id="64767at2759"/>
<dbReference type="Gene3D" id="2.40.30.300">
    <property type="match status" value="1"/>
</dbReference>
<dbReference type="Pfam" id="PF13234">
    <property type="entry name" value="MTR4_beta-barrel"/>
    <property type="match status" value="1"/>
</dbReference>
<evidence type="ECO:0000259" key="8">
    <source>
        <dbReference type="PROSITE" id="PS51192"/>
    </source>
</evidence>
<dbReference type="SMART" id="SM01142">
    <property type="entry name" value="DSHCT"/>
    <property type="match status" value="1"/>
</dbReference>
<dbReference type="GO" id="GO:0003723">
    <property type="term" value="F:RNA binding"/>
    <property type="evidence" value="ECO:0007669"/>
    <property type="project" value="InterPro"/>
</dbReference>
<dbReference type="Pfam" id="PF08148">
    <property type="entry name" value="DSHCT"/>
    <property type="match status" value="1"/>
</dbReference>
<dbReference type="CDD" id="cd18024">
    <property type="entry name" value="DEXHc_Mtr4-like"/>
    <property type="match status" value="1"/>
</dbReference>
<dbReference type="InterPro" id="IPR001650">
    <property type="entry name" value="Helicase_C-like"/>
</dbReference>
<dbReference type="Gene3D" id="1.10.3380.30">
    <property type="match status" value="1"/>
</dbReference>
<dbReference type="Gene3D" id="3.40.50.300">
    <property type="entry name" value="P-loop containing nucleotide triphosphate hydrolases"/>
    <property type="match status" value="2"/>
</dbReference>
<keyword evidence="11" id="KW-1185">Reference proteome</keyword>
<dbReference type="GO" id="GO:0016787">
    <property type="term" value="F:hydrolase activity"/>
    <property type="evidence" value="ECO:0007669"/>
    <property type="project" value="UniProtKB-KW"/>
</dbReference>
<dbReference type="eggNOG" id="KOG0948">
    <property type="taxonomic scope" value="Eukaryota"/>
</dbReference>
<keyword evidence="6" id="KW-0539">Nucleus</keyword>
<dbReference type="InterPro" id="IPR011545">
    <property type="entry name" value="DEAD/DEAH_box_helicase_dom"/>
</dbReference>
<dbReference type="FunFam" id="3.40.50.300:FF:000083">
    <property type="entry name" value="ATP-dependent RNA helicase DOB1"/>
    <property type="match status" value="1"/>
</dbReference>
<dbReference type="STRING" id="2880.D7FYM5"/>
<dbReference type="Pfam" id="PF00270">
    <property type="entry name" value="DEAD"/>
    <property type="match status" value="1"/>
</dbReference>
<dbReference type="FunFam" id="3.40.50.300:FF:000141">
    <property type="entry name" value="ATP-dependent RNA helicase DOB1"/>
    <property type="match status" value="1"/>
</dbReference>
<dbReference type="InterPro" id="IPR027417">
    <property type="entry name" value="P-loop_NTPase"/>
</dbReference>
<dbReference type="Pfam" id="PF21408">
    <property type="entry name" value="MTR4-like_stalk"/>
    <property type="match status" value="1"/>
</dbReference>
<protein>
    <submittedName>
        <fullName evidence="10">Superkiller viralicidic activity 2-like 2 (ATP-dependent helicase SKIV2L2) conserved hypothetical pr</fullName>
    </submittedName>
</protein>
<feature type="region of interest" description="Disordered" evidence="7">
    <location>
        <begin position="647"/>
        <end position="674"/>
    </location>
</feature>
<dbReference type="FunCoup" id="D7FYM5">
    <property type="interactions" value="507"/>
</dbReference>
<dbReference type="GO" id="GO:0000460">
    <property type="term" value="P:maturation of 5.8S rRNA"/>
    <property type="evidence" value="ECO:0007669"/>
    <property type="project" value="TreeGrafter"/>
</dbReference>
<dbReference type="EMBL" id="FN649760">
    <property type="protein sequence ID" value="CBJ32567.1"/>
    <property type="molecule type" value="Genomic_DNA"/>
</dbReference>
<feature type="domain" description="Helicase ATP-binding" evidence="8">
    <location>
        <begin position="121"/>
        <end position="277"/>
    </location>
</feature>
<sequence>MDVDDLFGAFDGAEKVNDVREAVEPSGKRKAVDGGGGSKRQALAQEERAKRDSDPAASAVVEGSVALKEGEESSTVREDGTLVKSYSVYPADWKPDTTYRPAPKPAKEYPFTLDPFQKQAIEYIERNESVLVSAHTSAGKTVNAEYAIAKCLRDKQRVIYTSPIKALSNQKFRDLQEEFGDVGLMTGDITINPSATCLIMTTEILRSMLYRGSEVMREVAWVIYDEIHYMRDKNRGVVWEESIILLPHKVRFVFLSATIPNSKEFCGWIAKTHHQPCHVVYTDYRPVPLEHYIFPFGGEGLHLVVDNKGRFRENNFQKAMAKLQATPEEQAVAEGKKTFGAKKQAKKQGEGSDLYKIVRLVMDRSLDPAIVFSFAKKECEGNALQMSKLDFNDDSEKLLVEQVFGNAMESLADEDRQLPQVEAILPLLKRGVGIHHGGLLPILKEVIEILFQEGLIKILFATETFSIGLNMPARTVVFTNTRKFDGQDFRWITSGEYIQMSGRAGRRGKDDRGIVIQMLDEKMDPQVAKGMLYGEADALNSSYHISYNMLLNMLRVEDADPDFLVKSSFNQFQQEASAPALEEEASDLDSEKKVLAAGLNDEERTSEYFLVRQQLERTRAEVCRVIQRPENCLPYIQAGRLVRMRGWPARHGDQDKKPDGREANGHQAELSFDNQPDWGWGATVDLNKKASSKAGDPAKYEVGVLVKCKPEESARRGGQHIYPPTPMEDGEMRVVHFTLDSIADLSSIRLMMPNDLRAAEARAAVAENMKEAFRRIQDSSLEKLLARETQLQLRLEGLPFHSDKDREEQLQRYTAVQHLADKAKLLRKEAKGVQHMVMKDEMRRRKRVLRRLGHCDSDGVIQLKGRVACEINTCDELVVTELIFSGAFTELSPEQSAALLSCMVHQAKTDETAPSLPAELQGPFRQLQDAARHIAGVSEEAKITIETEEYVNSFTASMMEATFAWSNGASFSEVIERADDFEGSIIRVFRRLEELLRQLSQASAAIGNMELKTKFEQAANKIRRGIVFAASLYL</sequence>
<dbReference type="GO" id="GO:0005634">
    <property type="term" value="C:nucleus"/>
    <property type="evidence" value="ECO:0007669"/>
    <property type="project" value="UniProtKB-SubCell"/>
</dbReference>
<dbReference type="InterPro" id="IPR025696">
    <property type="entry name" value="Beta-barrel_MTR4"/>
</dbReference>
<dbReference type="SMART" id="SM00487">
    <property type="entry name" value="DEXDc"/>
    <property type="match status" value="1"/>
</dbReference>
<feature type="compositionally biased region" description="Basic and acidic residues" evidence="7">
    <location>
        <begin position="18"/>
        <end position="32"/>
    </location>
</feature>
<evidence type="ECO:0000313" key="10">
    <source>
        <dbReference type="EMBL" id="CBJ32567.1"/>
    </source>
</evidence>
<dbReference type="AlphaFoldDB" id="D7FYM5"/>
<evidence type="ECO:0000256" key="4">
    <source>
        <dbReference type="ARBA" id="ARBA00022806"/>
    </source>
</evidence>
<evidence type="ECO:0000256" key="5">
    <source>
        <dbReference type="ARBA" id="ARBA00022840"/>
    </source>
</evidence>